<dbReference type="PANTHER" id="PTHR34220">
    <property type="entry name" value="SENSOR HISTIDINE KINASE YPDA"/>
    <property type="match status" value="1"/>
</dbReference>
<dbReference type="Proteomes" id="UP001595892">
    <property type="component" value="Unassembled WGS sequence"/>
</dbReference>
<evidence type="ECO:0000313" key="4">
    <source>
        <dbReference type="Proteomes" id="UP001595892"/>
    </source>
</evidence>
<dbReference type="InterPro" id="IPR010559">
    <property type="entry name" value="Sig_transdc_His_kin_internal"/>
</dbReference>
<gene>
    <name evidence="3" type="ORF">ACFO3Q_15600</name>
</gene>
<dbReference type="EMBL" id="JBHSGG010000047">
    <property type="protein sequence ID" value="MFC4729595.1"/>
    <property type="molecule type" value="Genomic_DNA"/>
</dbReference>
<keyword evidence="1" id="KW-1133">Transmembrane helix</keyword>
<dbReference type="InterPro" id="IPR050640">
    <property type="entry name" value="Bact_2-comp_sensor_kinase"/>
</dbReference>
<feature type="transmembrane region" description="Helical" evidence="1">
    <location>
        <begin position="80"/>
        <end position="100"/>
    </location>
</feature>
<evidence type="ECO:0000259" key="2">
    <source>
        <dbReference type="Pfam" id="PF06580"/>
    </source>
</evidence>
<keyword evidence="4" id="KW-1185">Reference proteome</keyword>
<organism evidence="3 4">
    <name type="scientific">Coralloluteibacterium thermophilum</name>
    <dbReference type="NCBI Taxonomy" id="2707049"/>
    <lineage>
        <taxon>Bacteria</taxon>
        <taxon>Pseudomonadati</taxon>
        <taxon>Pseudomonadota</taxon>
        <taxon>Gammaproteobacteria</taxon>
        <taxon>Lysobacterales</taxon>
        <taxon>Lysobacteraceae</taxon>
        <taxon>Coralloluteibacterium</taxon>
    </lineage>
</organism>
<feature type="transmembrane region" description="Helical" evidence="1">
    <location>
        <begin position="18"/>
        <end position="35"/>
    </location>
</feature>
<accession>A0ABV9NP60</accession>
<dbReference type="GO" id="GO:0004673">
    <property type="term" value="F:protein histidine kinase activity"/>
    <property type="evidence" value="ECO:0007669"/>
    <property type="project" value="UniProtKB-EC"/>
</dbReference>
<dbReference type="SUPFAM" id="SSF55874">
    <property type="entry name" value="ATPase domain of HSP90 chaperone/DNA topoisomerase II/histidine kinase"/>
    <property type="match status" value="1"/>
</dbReference>
<feature type="transmembrane region" description="Helical" evidence="1">
    <location>
        <begin position="120"/>
        <end position="140"/>
    </location>
</feature>
<feature type="transmembrane region" description="Helical" evidence="1">
    <location>
        <begin position="47"/>
        <end position="68"/>
    </location>
</feature>
<proteinExistence type="predicted"/>
<keyword evidence="3" id="KW-0808">Transferase</keyword>
<keyword evidence="1" id="KW-0472">Membrane</keyword>
<feature type="domain" description="Signal transduction histidine kinase internal region" evidence="2">
    <location>
        <begin position="155"/>
        <end position="233"/>
    </location>
</feature>
<dbReference type="Gene3D" id="3.30.565.10">
    <property type="entry name" value="Histidine kinase-like ATPase, C-terminal domain"/>
    <property type="match status" value="1"/>
</dbReference>
<dbReference type="PANTHER" id="PTHR34220:SF7">
    <property type="entry name" value="SENSOR HISTIDINE KINASE YPDA"/>
    <property type="match status" value="1"/>
</dbReference>
<evidence type="ECO:0000256" key="1">
    <source>
        <dbReference type="SAM" id="Phobius"/>
    </source>
</evidence>
<dbReference type="InterPro" id="IPR036890">
    <property type="entry name" value="HATPase_C_sf"/>
</dbReference>
<comment type="caution">
    <text evidence="3">The sequence shown here is derived from an EMBL/GenBank/DDBJ whole genome shotgun (WGS) entry which is preliminary data.</text>
</comment>
<keyword evidence="1" id="KW-0812">Transmembrane</keyword>
<name>A0ABV9NP60_9GAMM</name>
<evidence type="ECO:0000313" key="3">
    <source>
        <dbReference type="EMBL" id="MFC4729595.1"/>
    </source>
</evidence>
<dbReference type="Pfam" id="PF06580">
    <property type="entry name" value="His_kinase"/>
    <property type="match status" value="1"/>
</dbReference>
<dbReference type="RefSeq" id="WP_377005621.1">
    <property type="nucleotide sequence ID" value="NZ_JBHSGG010000047.1"/>
</dbReference>
<dbReference type="EC" id="2.7.13.3" evidence="3"/>
<sequence length="343" mass="36966">MRAPTDPWLPDLCRPGRLAIILLAAEAVVVVIALAPGAFPHGSLADFGAASALALWIALIGAVGLCLLRGPINRLPLPLGALAACALPVAVAAVCIAVLYEVDRGIGFQLGLPAEQRTRTLLGTAGLAALATAALLRYFYVREQWRAKVRAHAEAEVRALQARIRPHFLFNSMNTIASLVRVDPATAERAVEDLAELFRAALGAGKGEATLAEELHLAERYLAIEGLRLGERLRVEWRLAEPLPRDLLLPRLVLQPLVENAVLHGVSRLEAGGVVRIGADVRERILYLTVENPVPEAEDGPGINGHAQGSIAQRLRHRFGRTARMTVERGRGYYRCGLEIPVA</sequence>
<keyword evidence="3" id="KW-0418">Kinase</keyword>
<protein>
    <submittedName>
        <fullName evidence="3">Sensor histidine kinase</fullName>
        <ecNumber evidence="3">2.7.13.3</ecNumber>
    </submittedName>
</protein>
<reference evidence="4" key="1">
    <citation type="journal article" date="2019" name="Int. J. Syst. Evol. Microbiol.">
        <title>The Global Catalogue of Microorganisms (GCM) 10K type strain sequencing project: providing services to taxonomists for standard genome sequencing and annotation.</title>
        <authorList>
            <consortium name="The Broad Institute Genomics Platform"/>
            <consortium name="The Broad Institute Genome Sequencing Center for Infectious Disease"/>
            <person name="Wu L."/>
            <person name="Ma J."/>
        </authorList>
    </citation>
    <scope>NUCLEOTIDE SEQUENCE [LARGE SCALE GENOMIC DNA]</scope>
    <source>
        <strain evidence="4">CGMCC 1.13574</strain>
    </source>
</reference>